<sequence>MHKVLLMLHSPSLVPVADELNPRLDFTLCEAIYESAPITYHLSITELSLI</sequence>
<reference evidence="1" key="1">
    <citation type="submission" date="2021-06" db="EMBL/GenBank/DDBJ databases">
        <authorList>
            <person name="Nardi T."/>
            <person name="Nardi T."/>
        </authorList>
    </citation>
    <scope>NUCLEOTIDE SEQUENCE</scope>
</reference>
<keyword evidence="2" id="KW-1185">Reference proteome</keyword>
<dbReference type="EMBL" id="CAJVAF010000148">
    <property type="protein sequence ID" value="CAG7591015.1"/>
    <property type="molecule type" value="Genomic_DNA"/>
</dbReference>
<comment type="caution">
    <text evidence="1">The sequence shown here is derived from an EMBL/GenBank/DDBJ whole genome shotgun (WGS) entry which is preliminary data.</text>
</comment>
<evidence type="ECO:0000313" key="1">
    <source>
        <dbReference type="EMBL" id="CAG7591015.1"/>
    </source>
</evidence>
<protein>
    <submittedName>
        <fullName evidence="1">Uncharacterized protein</fullName>
    </submittedName>
</protein>
<dbReference type="Proteomes" id="UP000837675">
    <property type="component" value="Unassembled WGS sequence"/>
</dbReference>
<organism evidence="1 2">
    <name type="scientific">Hyalomma marginatum</name>
    <dbReference type="NCBI Taxonomy" id="34627"/>
    <lineage>
        <taxon>Eukaryota</taxon>
        <taxon>Metazoa</taxon>
        <taxon>Ecdysozoa</taxon>
        <taxon>Arthropoda</taxon>
        <taxon>Chelicerata</taxon>
        <taxon>Arachnida</taxon>
        <taxon>Acari</taxon>
        <taxon>Parasitiformes</taxon>
        <taxon>Ixodida</taxon>
        <taxon>Ixodoidea</taxon>
        <taxon>Ixodidae</taxon>
        <taxon>Hyalomminae</taxon>
        <taxon>Hyalomma</taxon>
    </lineage>
</organism>
<evidence type="ECO:0000313" key="2">
    <source>
        <dbReference type="Proteomes" id="UP000837675"/>
    </source>
</evidence>
<proteinExistence type="predicted"/>
<dbReference type="AlphaFoldDB" id="A0A8S4C3Q2"/>
<accession>A0A8S4C3Q2</accession>
<name>A0A8S4C3Q2_9ACAR</name>
<gene>
    <name evidence="1" type="ORF">MHYMCMPASI_00378</name>
</gene>